<evidence type="ECO:0000313" key="7">
    <source>
        <dbReference type="EMBL" id="TDD76500.1"/>
    </source>
</evidence>
<dbReference type="CDD" id="cd05466">
    <property type="entry name" value="PBP2_LTTR_substrate"/>
    <property type="match status" value="1"/>
</dbReference>
<evidence type="ECO:0000256" key="5">
    <source>
        <dbReference type="SAM" id="MobiDB-lite"/>
    </source>
</evidence>
<dbReference type="InterPro" id="IPR036388">
    <property type="entry name" value="WH-like_DNA-bd_sf"/>
</dbReference>
<sequence length="315" mass="33344">MDLSRLSTDALASFAVFADHLNFTRAAEELHISQPALHVKVRKLSETLGRPLYTRRGRRLALTSTGELVARFARDLDARMTAFLDDVHGTAPGRVPTLAAGEGAYLYLLGDVVRPGVRLINGDRARTLSAVRTGRADLGVAVLDVLPADIEAVPLAAYPQVLVLPDDHPLTAKPHLTLADLADAALIVPPPAGPHRIALERALRAAEIPWSLAVEAEGWPLMLHFASLRVGLAVVNGCVPPPPGLTGREIIDLPAVPYYALHLPGRADDPLVAGLLTDIRASLRSTPCTSRSPSTSTPPPRPSGPSSPMSNAGPA</sequence>
<dbReference type="OrthoDB" id="9789529at2"/>
<dbReference type="GO" id="GO:0003677">
    <property type="term" value="F:DNA binding"/>
    <property type="evidence" value="ECO:0007669"/>
    <property type="project" value="UniProtKB-KW"/>
</dbReference>
<dbReference type="PANTHER" id="PTHR30346">
    <property type="entry name" value="TRANSCRIPTIONAL DUAL REGULATOR HCAR-RELATED"/>
    <property type="match status" value="1"/>
</dbReference>
<keyword evidence="4" id="KW-0804">Transcription</keyword>
<dbReference type="EMBL" id="SMKY01000145">
    <property type="protein sequence ID" value="TDD76500.1"/>
    <property type="molecule type" value="Genomic_DNA"/>
</dbReference>
<dbReference type="GO" id="GO:0003700">
    <property type="term" value="F:DNA-binding transcription factor activity"/>
    <property type="evidence" value="ECO:0007669"/>
    <property type="project" value="InterPro"/>
</dbReference>
<comment type="similarity">
    <text evidence="1">Belongs to the LysR transcriptional regulatory family.</text>
</comment>
<dbReference type="SUPFAM" id="SSF53850">
    <property type="entry name" value="Periplasmic binding protein-like II"/>
    <property type="match status" value="1"/>
</dbReference>
<feature type="domain" description="HTH lysR-type" evidence="6">
    <location>
        <begin position="1"/>
        <end position="63"/>
    </location>
</feature>
<dbReference type="Pfam" id="PF00126">
    <property type="entry name" value="HTH_1"/>
    <property type="match status" value="1"/>
</dbReference>
<dbReference type="Gene3D" id="1.10.10.10">
    <property type="entry name" value="Winged helix-like DNA-binding domain superfamily/Winged helix DNA-binding domain"/>
    <property type="match status" value="1"/>
</dbReference>
<dbReference type="RefSeq" id="WP_132200310.1">
    <property type="nucleotide sequence ID" value="NZ_SMKY01000145.1"/>
</dbReference>
<dbReference type="Pfam" id="PF03466">
    <property type="entry name" value="LysR_substrate"/>
    <property type="match status" value="1"/>
</dbReference>
<dbReference type="InterPro" id="IPR036390">
    <property type="entry name" value="WH_DNA-bd_sf"/>
</dbReference>
<dbReference type="InterPro" id="IPR005119">
    <property type="entry name" value="LysR_subst-bd"/>
</dbReference>
<comment type="caution">
    <text evidence="7">The sequence shown here is derived from an EMBL/GenBank/DDBJ whole genome shotgun (WGS) entry which is preliminary data.</text>
</comment>
<name>A0A4R5AWI7_9ACTN</name>
<dbReference type="PROSITE" id="PS50931">
    <property type="entry name" value="HTH_LYSR"/>
    <property type="match status" value="1"/>
</dbReference>
<feature type="compositionally biased region" description="Pro residues" evidence="5">
    <location>
        <begin position="296"/>
        <end position="305"/>
    </location>
</feature>
<dbReference type="PRINTS" id="PR00039">
    <property type="entry name" value="HTHLYSR"/>
</dbReference>
<evidence type="ECO:0000256" key="4">
    <source>
        <dbReference type="ARBA" id="ARBA00023163"/>
    </source>
</evidence>
<evidence type="ECO:0000256" key="2">
    <source>
        <dbReference type="ARBA" id="ARBA00023015"/>
    </source>
</evidence>
<dbReference type="GO" id="GO:0032993">
    <property type="term" value="C:protein-DNA complex"/>
    <property type="evidence" value="ECO:0007669"/>
    <property type="project" value="TreeGrafter"/>
</dbReference>
<organism evidence="7 8">
    <name type="scientific">Actinomadura darangshiensis</name>
    <dbReference type="NCBI Taxonomy" id="705336"/>
    <lineage>
        <taxon>Bacteria</taxon>
        <taxon>Bacillati</taxon>
        <taxon>Actinomycetota</taxon>
        <taxon>Actinomycetes</taxon>
        <taxon>Streptosporangiales</taxon>
        <taxon>Thermomonosporaceae</taxon>
        <taxon>Actinomadura</taxon>
    </lineage>
</organism>
<feature type="region of interest" description="Disordered" evidence="5">
    <location>
        <begin position="284"/>
        <end position="315"/>
    </location>
</feature>
<reference evidence="7 8" key="1">
    <citation type="submission" date="2019-03" db="EMBL/GenBank/DDBJ databases">
        <title>Draft genome sequences of novel Actinobacteria.</title>
        <authorList>
            <person name="Sahin N."/>
            <person name="Ay H."/>
            <person name="Saygin H."/>
        </authorList>
    </citation>
    <scope>NUCLEOTIDE SEQUENCE [LARGE SCALE GENOMIC DNA]</scope>
    <source>
        <strain evidence="7 8">DSM 45941</strain>
    </source>
</reference>
<evidence type="ECO:0000256" key="1">
    <source>
        <dbReference type="ARBA" id="ARBA00009437"/>
    </source>
</evidence>
<dbReference type="InterPro" id="IPR000847">
    <property type="entry name" value="LysR_HTH_N"/>
</dbReference>
<proteinExistence type="inferred from homology"/>
<dbReference type="Gene3D" id="3.40.190.290">
    <property type="match status" value="1"/>
</dbReference>
<protein>
    <submittedName>
        <fullName evidence="7">LysR family transcriptional regulator</fullName>
    </submittedName>
</protein>
<keyword evidence="3" id="KW-0238">DNA-binding</keyword>
<dbReference type="Proteomes" id="UP000295578">
    <property type="component" value="Unassembled WGS sequence"/>
</dbReference>
<evidence type="ECO:0000259" key="6">
    <source>
        <dbReference type="PROSITE" id="PS50931"/>
    </source>
</evidence>
<keyword evidence="8" id="KW-1185">Reference proteome</keyword>
<keyword evidence="2" id="KW-0805">Transcription regulation</keyword>
<evidence type="ECO:0000256" key="3">
    <source>
        <dbReference type="ARBA" id="ARBA00023125"/>
    </source>
</evidence>
<dbReference type="SUPFAM" id="SSF46785">
    <property type="entry name" value="Winged helix' DNA-binding domain"/>
    <property type="match status" value="1"/>
</dbReference>
<dbReference type="AlphaFoldDB" id="A0A4R5AWI7"/>
<feature type="compositionally biased region" description="Low complexity" evidence="5">
    <location>
        <begin position="284"/>
        <end position="295"/>
    </location>
</feature>
<evidence type="ECO:0000313" key="8">
    <source>
        <dbReference type="Proteomes" id="UP000295578"/>
    </source>
</evidence>
<accession>A0A4R5AWI7</accession>
<gene>
    <name evidence="7" type="ORF">E1293_27085</name>
</gene>
<dbReference type="PANTHER" id="PTHR30346:SF17">
    <property type="entry name" value="LYSR FAMILY TRANSCRIPTIONAL REGULATOR"/>
    <property type="match status" value="1"/>
</dbReference>